<feature type="compositionally biased region" description="Low complexity" evidence="2">
    <location>
        <begin position="201"/>
        <end position="218"/>
    </location>
</feature>
<dbReference type="Gene3D" id="3.30.450.20">
    <property type="entry name" value="PAS domain"/>
    <property type="match status" value="1"/>
</dbReference>
<dbReference type="InterPro" id="IPR000014">
    <property type="entry name" value="PAS"/>
</dbReference>
<dbReference type="InterPro" id="IPR000719">
    <property type="entry name" value="Prot_kinase_dom"/>
</dbReference>
<dbReference type="CDD" id="cd00130">
    <property type="entry name" value="PAS"/>
    <property type="match status" value="1"/>
</dbReference>
<proteinExistence type="predicted"/>
<protein>
    <recommendedName>
        <fullName evidence="6">Non-specific protein-tyrosine kinase</fullName>
    </recommendedName>
</protein>
<name>A0A7S1RWR9_ALECA</name>
<dbReference type="InterPro" id="IPR035965">
    <property type="entry name" value="PAS-like_dom_sf"/>
</dbReference>
<dbReference type="PANTHER" id="PTHR44329:SF214">
    <property type="entry name" value="PROTEIN KINASE DOMAIN-CONTAINING PROTEIN"/>
    <property type="match status" value="1"/>
</dbReference>
<dbReference type="InterPro" id="IPR017441">
    <property type="entry name" value="Protein_kinase_ATP_BS"/>
</dbReference>
<accession>A0A7S1RWR9</accession>
<feature type="domain" description="PAS" evidence="4">
    <location>
        <begin position="27"/>
        <end position="83"/>
    </location>
</feature>
<dbReference type="Gene3D" id="3.30.200.20">
    <property type="entry name" value="Phosphorylase Kinase, domain 1"/>
    <property type="match status" value="1"/>
</dbReference>
<dbReference type="Pfam" id="PF07714">
    <property type="entry name" value="PK_Tyr_Ser-Thr"/>
    <property type="match status" value="1"/>
</dbReference>
<evidence type="ECO:0000256" key="1">
    <source>
        <dbReference type="PROSITE-ProRule" id="PRU10141"/>
    </source>
</evidence>
<dbReference type="PROSITE" id="PS50011">
    <property type="entry name" value="PROTEIN_KINASE_DOM"/>
    <property type="match status" value="1"/>
</dbReference>
<feature type="region of interest" description="Disordered" evidence="2">
    <location>
        <begin position="197"/>
        <end position="227"/>
    </location>
</feature>
<dbReference type="GO" id="GO:0004674">
    <property type="term" value="F:protein serine/threonine kinase activity"/>
    <property type="evidence" value="ECO:0007669"/>
    <property type="project" value="TreeGrafter"/>
</dbReference>
<organism evidence="5">
    <name type="scientific">Alexandrium catenella</name>
    <name type="common">Red tide dinoflagellate</name>
    <name type="synonym">Gonyaulax catenella</name>
    <dbReference type="NCBI Taxonomy" id="2925"/>
    <lineage>
        <taxon>Eukaryota</taxon>
        <taxon>Sar</taxon>
        <taxon>Alveolata</taxon>
        <taxon>Dinophyceae</taxon>
        <taxon>Gonyaulacales</taxon>
        <taxon>Pyrocystaceae</taxon>
        <taxon>Alexandrium</taxon>
    </lineage>
</organism>
<evidence type="ECO:0008006" key="6">
    <source>
        <dbReference type="Google" id="ProtNLM"/>
    </source>
</evidence>
<dbReference type="SUPFAM" id="SSF56112">
    <property type="entry name" value="Protein kinase-like (PK-like)"/>
    <property type="match status" value="1"/>
</dbReference>
<keyword evidence="1" id="KW-0067">ATP-binding</keyword>
<feature type="binding site" evidence="1">
    <location>
        <position position="279"/>
    </location>
    <ligand>
        <name>ATP</name>
        <dbReference type="ChEBI" id="CHEBI:30616"/>
    </ligand>
</feature>
<evidence type="ECO:0000256" key="2">
    <source>
        <dbReference type="SAM" id="MobiDB-lite"/>
    </source>
</evidence>
<feature type="domain" description="Protein kinase" evidence="3">
    <location>
        <begin position="252"/>
        <end position="528"/>
    </location>
</feature>
<dbReference type="PROSITE" id="PS50112">
    <property type="entry name" value="PAS"/>
    <property type="match status" value="1"/>
</dbReference>
<dbReference type="PROSITE" id="PS00107">
    <property type="entry name" value="PROTEIN_KINASE_ATP"/>
    <property type="match status" value="1"/>
</dbReference>
<dbReference type="AlphaFoldDB" id="A0A7S1RWR9"/>
<reference evidence="5" key="1">
    <citation type="submission" date="2021-01" db="EMBL/GenBank/DDBJ databases">
        <authorList>
            <person name="Corre E."/>
            <person name="Pelletier E."/>
            <person name="Niang G."/>
            <person name="Scheremetjew M."/>
            <person name="Finn R."/>
            <person name="Kale V."/>
            <person name="Holt S."/>
            <person name="Cochrane G."/>
            <person name="Meng A."/>
            <person name="Brown T."/>
            <person name="Cohen L."/>
        </authorList>
    </citation>
    <scope>NUCLEOTIDE SEQUENCE</scope>
    <source>
        <strain evidence="5">OF101</strain>
    </source>
</reference>
<sequence>MAVEEMERGFPVFAKKMADEAVGDVERNRHLDLSVYAAREGAIMLDARDSQWPMVFANPAFEKISGLTTDQVVGQNFWEVFKLSVRSRPDLAGIMGRGDTFDLRLFCEQSGRWLTLRLMPATSDRFAPSKATGIAAWIPSVDSPAGTKLGLDVKTPIDIKDRSLIDVPDAKCFWFAIAFTDADSDTSTYESLSDLPPLHFGSEGSSGPTEGTPESTSSRAADKTGADNDVQVVTKCSSAFGEHGHPTALGDVKVGPLLGSGSFGKVYRGLLDDVPVAVKVIDYRGRNGSPTAQLWAEIKLQQGLDGPGIVRMLSSGMSCDESDEEKIGLIWMVQELCDKGDLTSATERGWLRVERKIDAPPSMAVIIPVMRDIAAGMEYLHSRNTIHSDLTGRNILLASADCPHGFTAKVGDFGIARVTQSGEPLCTNTLGTITHMPPELLLSNVLGLAADVWAFGVVAWEAIHGKQAYAGRNTAQITLTVVKNRPLQWPEDLPKDFVDLMKLCLNYDAGGRPPFGDVVTALDAQAAAVA</sequence>
<evidence type="ECO:0000259" key="4">
    <source>
        <dbReference type="PROSITE" id="PS50112"/>
    </source>
</evidence>
<dbReference type="Gene3D" id="1.10.510.10">
    <property type="entry name" value="Transferase(Phosphotransferase) domain 1"/>
    <property type="match status" value="1"/>
</dbReference>
<dbReference type="InterPro" id="IPR051681">
    <property type="entry name" value="Ser/Thr_Kinases-Pseudokinases"/>
</dbReference>
<dbReference type="PANTHER" id="PTHR44329">
    <property type="entry name" value="SERINE/THREONINE-PROTEIN KINASE TNNI3K-RELATED"/>
    <property type="match status" value="1"/>
</dbReference>
<gene>
    <name evidence="5" type="ORF">ACAT0790_LOCUS53373</name>
</gene>
<dbReference type="SUPFAM" id="SSF55785">
    <property type="entry name" value="PYP-like sensor domain (PAS domain)"/>
    <property type="match status" value="1"/>
</dbReference>
<dbReference type="InterPro" id="IPR001245">
    <property type="entry name" value="Ser-Thr/Tyr_kinase_cat_dom"/>
</dbReference>
<keyword evidence="1" id="KW-0547">Nucleotide-binding</keyword>
<dbReference type="InterPro" id="IPR011009">
    <property type="entry name" value="Kinase-like_dom_sf"/>
</dbReference>
<evidence type="ECO:0000259" key="3">
    <source>
        <dbReference type="PROSITE" id="PS50011"/>
    </source>
</evidence>
<evidence type="ECO:0000313" key="5">
    <source>
        <dbReference type="EMBL" id="CAD9176604.1"/>
    </source>
</evidence>
<dbReference type="EMBL" id="HBGE01089598">
    <property type="protein sequence ID" value="CAD9176604.1"/>
    <property type="molecule type" value="Transcribed_RNA"/>
</dbReference>
<dbReference type="GO" id="GO:0005524">
    <property type="term" value="F:ATP binding"/>
    <property type="evidence" value="ECO:0007669"/>
    <property type="project" value="UniProtKB-UniRule"/>
</dbReference>